<feature type="transmembrane region" description="Helical" evidence="1">
    <location>
        <begin position="31"/>
        <end position="48"/>
    </location>
</feature>
<keyword evidence="1" id="KW-0812">Transmembrane</keyword>
<keyword evidence="1" id="KW-1133">Transmembrane helix</keyword>
<keyword evidence="1" id="KW-0472">Membrane</keyword>
<feature type="transmembrane region" description="Helical" evidence="1">
    <location>
        <begin position="7"/>
        <end position="25"/>
    </location>
</feature>
<proteinExistence type="predicted"/>
<dbReference type="EMBL" id="JBHUPG010000012">
    <property type="protein sequence ID" value="MFD2911795.1"/>
    <property type="molecule type" value="Genomic_DNA"/>
</dbReference>
<sequence length="58" mass="6163">MTFITGLLIALFGIFLMNLTVDGLGTLGNDIMHGTGLVLTMGGMYMAVKGRSEGEKRV</sequence>
<organism evidence="2 3">
    <name type="scientific">Jeotgalibacillus terrae</name>
    <dbReference type="NCBI Taxonomy" id="587735"/>
    <lineage>
        <taxon>Bacteria</taxon>
        <taxon>Bacillati</taxon>
        <taxon>Bacillota</taxon>
        <taxon>Bacilli</taxon>
        <taxon>Bacillales</taxon>
        <taxon>Caryophanaceae</taxon>
        <taxon>Jeotgalibacillus</taxon>
    </lineage>
</organism>
<evidence type="ECO:0000313" key="2">
    <source>
        <dbReference type="EMBL" id="MFD2911795.1"/>
    </source>
</evidence>
<dbReference type="RefSeq" id="WP_204729552.1">
    <property type="nucleotide sequence ID" value="NZ_JAFBDK010000008.1"/>
</dbReference>
<name>A0ABW5ZHK0_9BACL</name>
<evidence type="ECO:0008006" key="4">
    <source>
        <dbReference type="Google" id="ProtNLM"/>
    </source>
</evidence>
<dbReference type="Proteomes" id="UP001597561">
    <property type="component" value="Unassembled WGS sequence"/>
</dbReference>
<reference evidence="3" key="1">
    <citation type="journal article" date="2019" name="Int. J. Syst. Evol. Microbiol.">
        <title>The Global Catalogue of Microorganisms (GCM) 10K type strain sequencing project: providing services to taxonomists for standard genome sequencing and annotation.</title>
        <authorList>
            <consortium name="The Broad Institute Genomics Platform"/>
            <consortium name="The Broad Institute Genome Sequencing Center for Infectious Disease"/>
            <person name="Wu L."/>
            <person name="Ma J."/>
        </authorList>
    </citation>
    <scope>NUCLEOTIDE SEQUENCE [LARGE SCALE GENOMIC DNA]</scope>
    <source>
        <strain evidence="3">KCTC 13528</strain>
    </source>
</reference>
<gene>
    <name evidence="2" type="ORF">ACFS5P_07895</name>
</gene>
<evidence type="ECO:0000313" key="3">
    <source>
        <dbReference type="Proteomes" id="UP001597561"/>
    </source>
</evidence>
<evidence type="ECO:0000256" key="1">
    <source>
        <dbReference type="SAM" id="Phobius"/>
    </source>
</evidence>
<comment type="caution">
    <text evidence="2">The sequence shown here is derived from an EMBL/GenBank/DDBJ whole genome shotgun (WGS) entry which is preliminary data.</text>
</comment>
<protein>
    <recommendedName>
        <fullName evidence="4">DUF3188 domain-containing protein</fullName>
    </recommendedName>
</protein>
<keyword evidence="3" id="KW-1185">Reference proteome</keyword>
<accession>A0ABW5ZHK0</accession>